<dbReference type="EMBL" id="MDYL01000007">
    <property type="protein sequence ID" value="OQD75291.1"/>
    <property type="molecule type" value="Genomic_DNA"/>
</dbReference>
<proteinExistence type="predicted"/>
<feature type="compositionally biased region" description="Basic and acidic residues" evidence="1">
    <location>
        <begin position="53"/>
        <end position="67"/>
    </location>
</feature>
<name>A0A1V6PE53_PENDC</name>
<feature type="region of interest" description="Disordered" evidence="1">
    <location>
        <begin position="14"/>
        <end position="67"/>
    </location>
</feature>
<accession>A0A1V6PE53</accession>
<gene>
    <name evidence="2" type="ORF">PENDEC_c007G00763</name>
</gene>
<comment type="caution">
    <text evidence="2">The sequence shown here is derived from an EMBL/GenBank/DDBJ whole genome shotgun (WGS) entry which is preliminary data.</text>
</comment>
<organism evidence="2 3">
    <name type="scientific">Penicillium decumbens</name>
    <dbReference type="NCBI Taxonomy" id="69771"/>
    <lineage>
        <taxon>Eukaryota</taxon>
        <taxon>Fungi</taxon>
        <taxon>Dikarya</taxon>
        <taxon>Ascomycota</taxon>
        <taxon>Pezizomycotina</taxon>
        <taxon>Eurotiomycetes</taxon>
        <taxon>Eurotiomycetidae</taxon>
        <taxon>Eurotiales</taxon>
        <taxon>Aspergillaceae</taxon>
        <taxon>Penicillium</taxon>
    </lineage>
</organism>
<dbReference type="Proteomes" id="UP000191522">
    <property type="component" value="Unassembled WGS sequence"/>
</dbReference>
<protein>
    <submittedName>
        <fullName evidence="2">Uncharacterized protein</fullName>
    </submittedName>
</protein>
<reference evidence="3" key="1">
    <citation type="journal article" date="2017" name="Nat. Microbiol.">
        <title>Global analysis of biosynthetic gene clusters reveals vast potential of secondary metabolite production in Penicillium species.</title>
        <authorList>
            <person name="Nielsen J.C."/>
            <person name="Grijseels S."/>
            <person name="Prigent S."/>
            <person name="Ji B."/>
            <person name="Dainat J."/>
            <person name="Nielsen K.F."/>
            <person name="Frisvad J.C."/>
            <person name="Workman M."/>
            <person name="Nielsen J."/>
        </authorList>
    </citation>
    <scope>NUCLEOTIDE SEQUENCE [LARGE SCALE GENOMIC DNA]</scope>
    <source>
        <strain evidence="3">IBT 11843</strain>
    </source>
</reference>
<keyword evidence="3" id="KW-1185">Reference proteome</keyword>
<evidence type="ECO:0000313" key="3">
    <source>
        <dbReference type="Proteomes" id="UP000191522"/>
    </source>
</evidence>
<sequence>MIALVGAALGYPSKATFQKPSAHGDGALTRQERSGNGTPSRELSARSPLLEGRSMHPTDDSRDSVDVALGDRREARNITRALWGWFEYEAPVCQAPASRPRAGNVKHYQALDMHQALLGNA</sequence>
<evidence type="ECO:0000256" key="1">
    <source>
        <dbReference type="SAM" id="MobiDB-lite"/>
    </source>
</evidence>
<dbReference type="AlphaFoldDB" id="A0A1V6PE53"/>
<evidence type="ECO:0000313" key="2">
    <source>
        <dbReference type="EMBL" id="OQD75291.1"/>
    </source>
</evidence>